<keyword evidence="3" id="KW-1185">Reference proteome</keyword>
<organism evidence="2 3">
    <name type="scientific">Pseudomonas helleri</name>
    <dbReference type="NCBI Taxonomy" id="1608996"/>
    <lineage>
        <taxon>Bacteria</taxon>
        <taxon>Pseudomonadati</taxon>
        <taxon>Pseudomonadota</taxon>
        <taxon>Gammaproteobacteria</taxon>
        <taxon>Pseudomonadales</taxon>
        <taxon>Pseudomonadaceae</taxon>
        <taxon>Pseudomonas</taxon>
    </lineage>
</organism>
<dbReference type="Proteomes" id="UP000470186">
    <property type="component" value="Unassembled WGS sequence"/>
</dbReference>
<dbReference type="InterPro" id="IPR046516">
    <property type="entry name" value="DUF6694"/>
</dbReference>
<dbReference type="Pfam" id="PF20404">
    <property type="entry name" value="DUF6694"/>
    <property type="match status" value="1"/>
</dbReference>
<feature type="chain" id="PRO_5031324043" description="Lipoprotein" evidence="1">
    <location>
        <begin position="21"/>
        <end position="101"/>
    </location>
</feature>
<sequence length="101" mass="10775">MKKAKLIAAAALSISMAMLAGCGDKKIDGSSDANFQKSAKAIYESLPDDKKGRFGMALVQGQAVGIHAKNQSFAQALDGKTADEVIEFVNKGIEEKTTLRW</sequence>
<dbReference type="RefSeq" id="WP_153350390.1">
    <property type="nucleotide sequence ID" value="NZ_WIVX01000001.1"/>
</dbReference>
<proteinExistence type="predicted"/>
<dbReference type="EMBL" id="WIVX01000001">
    <property type="protein sequence ID" value="MQU29870.1"/>
    <property type="molecule type" value="Genomic_DNA"/>
</dbReference>
<evidence type="ECO:0000256" key="1">
    <source>
        <dbReference type="SAM" id="SignalP"/>
    </source>
</evidence>
<feature type="signal peptide" evidence="1">
    <location>
        <begin position="1"/>
        <end position="20"/>
    </location>
</feature>
<evidence type="ECO:0008006" key="4">
    <source>
        <dbReference type="Google" id="ProtNLM"/>
    </source>
</evidence>
<accession>A0A7X2CFT1</accession>
<reference evidence="2 3" key="1">
    <citation type="submission" date="2019-10" db="EMBL/GenBank/DDBJ databases">
        <title>Evaluation of single-gene subtyping targets for Pseudomonas.</title>
        <authorList>
            <person name="Reichler S.J."/>
            <person name="Orsi R.H."/>
            <person name="Wiedmann M."/>
            <person name="Martin N.H."/>
            <person name="Murphy S.I."/>
        </authorList>
    </citation>
    <scope>NUCLEOTIDE SEQUENCE [LARGE SCALE GENOMIC DNA]</scope>
    <source>
        <strain evidence="2 3">FSL R10-2107</strain>
    </source>
</reference>
<comment type="caution">
    <text evidence="2">The sequence shown here is derived from an EMBL/GenBank/DDBJ whole genome shotgun (WGS) entry which is preliminary data.</text>
</comment>
<name>A0A7X2CFT1_9PSED</name>
<protein>
    <recommendedName>
        <fullName evidence="4">Lipoprotein</fullName>
    </recommendedName>
</protein>
<evidence type="ECO:0000313" key="3">
    <source>
        <dbReference type="Proteomes" id="UP000470186"/>
    </source>
</evidence>
<dbReference type="AlphaFoldDB" id="A0A7X2CFT1"/>
<evidence type="ECO:0000313" key="2">
    <source>
        <dbReference type="EMBL" id="MQU29870.1"/>
    </source>
</evidence>
<keyword evidence="1" id="KW-0732">Signal</keyword>
<gene>
    <name evidence="2" type="ORF">GHO30_00410</name>
</gene>
<dbReference type="PROSITE" id="PS51257">
    <property type="entry name" value="PROKAR_LIPOPROTEIN"/>
    <property type="match status" value="1"/>
</dbReference>